<feature type="region of interest" description="Disordered" evidence="1">
    <location>
        <begin position="228"/>
        <end position="250"/>
    </location>
</feature>
<dbReference type="Proteomes" id="UP000324800">
    <property type="component" value="Unassembled WGS sequence"/>
</dbReference>
<gene>
    <name evidence="2" type="ORF">EZS28_005294</name>
</gene>
<sequence>MLRKMEKLREQGNTSEVEESNLFQCERGMSRVTGLVDKGRVRLKNNQSDQLIGNLIMEQNICNNETVRKIEKKNGLSTIEHTDKSSAFYNKRSKQDVGNMEEKRLGMFDGHQISVQPCGSNWRVGEIPSIYAQGNTLYASGNAICDLDSTEDIRKDNINNNRQSEKQEPSADSKLCRPHFISNEGTKNISAKIDRINNGRKSIKDQKRGKFGWQAQVFHSIIQTRRTESIANKQKNEQSREGNGLYKRNDSNEEVFDRTILVDDIIVEQQAKNDRQEKELSNNPGGRINRRMRSERDQEQHADQSDIRIIRSGNGEFQRERDTGDIGSSSSPQGFYQTIGIQLINDRNRQYNSMFLNSKSKSKISFEESDRFNFINRRGKWMDIYNKTYSWEVEQRSGRVINVFDGGGLFNKEGGIRTSSEGLVSGNNSGFIRCKEQCQTQEILYFWQGQKSRRMRYNESLLGGGVCINIPTDTNNKQSNKENIKGDSSERERKVGESEKVLEMGSKMRKRSLKVPPGRILVLEVNWDKMEQEYFDLHQKHPDYQEMQLDTQKITGMEVGEGTNAHQQPFRSI</sequence>
<feature type="region of interest" description="Disordered" evidence="1">
    <location>
        <begin position="159"/>
        <end position="178"/>
    </location>
</feature>
<evidence type="ECO:0000256" key="1">
    <source>
        <dbReference type="SAM" id="MobiDB-lite"/>
    </source>
</evidence>
<dbReference type="AlphaFoldDB" id="A0A5J4WVZ6"/>
<reference evidence="2 3" key="1">
    <citation type="submission" date="2019-03" db="EMBL/GenBank/DDBJ databases">
        <title>Single cell metagenomics reveals metabolic interactions within the superorganism composed of flagellate Streblomastix strix and complex community of Bacteroidetes bacteria on its surface.</title>
        <authorList>
            <person name="Treitli S.C."/>
            <person name="Kolisko M."/>
            <person name="Husnik F."/>
            <person name="Keeling P."/>
            <person name="Hampl V."/>
        </authorList>
    </citation>
    <scope>NUCLEOTIDE SEQUENCE [LARGE SCALE GENOMIC DNA]</scope>
    <source>
        <strain evidence="2">ST1C</strain>
    </source>
</reference>
<proteinExistence type="predicted"/>
<feature type="compositionally biased region" description="Basic and acidic residues" evidence="1">
    <location>
        <begin position="292"/>
        <end position="309"/>
    </location>
</feature>
<feature type="region of interest" description="Disordered" evidence="1">
    <location>
        <begin position="472"/>
        <end position="498"/>
    </location>
</feature>
<comment type="caution">
    <text evidence="2">The sequence shown here is derived from an EMBL/GenBank/DDBJ whole genome shotgun (WGS) entry which is preliminary data.</text>
</comment>
<evidence type="ECO:0000313" key="3">
    <source>
        <dbReference type="Proteomes" id="UP000324800"/>
    </source>
</evidence>
<protein>
    <submittedName>
        <fullName evidence="2">Uncharacterized protein</fullName>
    </submittedName>
</protein>
<feature type="compositionally biased region" description="Basic and acidic residues" evidence="1">
    <location>
        <begin position="159"/>
        <end position="175"/>
    </location>
</feature>
<feature type="compositionally biased region" description="Basic and acidic residues" evidence="1">
    <location>
        <begin position="479"/>
        <end position="498"/>
    </location>
</feature>
<organism evidence="2 3">
    <name type="scientific">Streblomastix strix</name>
    <dbReference type="NCBI Taxonomy" id="222440"/>
    <lineage>
        <taxon>Eukaryota</taxon>
        <taxon>Metamonada</taxon>
        <taxon>Preaxostyla</taxon>
        <taxon>Oxymonadida</taxon>
        <taxon>Streblomastigidae</taxon>
        <taxon>Streblomastix</taxon>
    </lineage>
</organism>
<dbReference type="EMBL" id="SNRW01000805">
    <property type="protein sequence ID" value="KAA6399187.1"/>
    <property type="molecule type" value="Genomic_DNA"/>
</dbReference>
<name>A0A5J4WVZ6_9EUKA</name>
<accession>A0A5J4WVZ6</accession>
<feature type="region of interest" description="Disordered" evidence="1">
    <location>
        <begin position="272"/>
        <end position="333"/>
    </location>
</feature>
<evidence type="ECO:0000313" key="2">
    <source>
        <dbReference type="EMBL" id="KAA6399187.1"/>
    </source>
</evidence>